<keyword evidence="3" id="KW-1185">Reference proteome</keyword>
<protein>
    <submittedName>
        <fullName evidence="2">Uncharacterized protein</fullName>
    </submittedName>
</protein>
<sequence>MAPKTTRKASAKRARSPEGISKDASITHPHKRSKTSVSEVASSTTVSAVADVAPATERSEPAAAASSALAGKFDLYMMDLQFLSEPYLAAGKSEPQFAKLYDAIQKVQTKSDYTARCIIPAAPFAKDGQLQDRGSRDPMECMPFDIDITSLELVDKLSFSAAENLKFLTPPKTGPGITGRTKLADESHCGIQSAGGVFRMKHAWTGKGVDGADVEIFEGYFSFRVAYSGLYRRKGHGSGGERAFAFWAVRARRNAAGEEIGLNEKK</sequence>
<reference evidence="2" key="1">
    <citation type="submission" date="2023-03" db="EMBL/GenBank/DDBJ databases">
        <title>Massive genome expansion in bonnet fungi (Mycena s.s.) driven by repeated elements and novel gene families across ecological guilds.</title>
        <authorList>
            <consortium name="Lawrence Berkeley National Laboratory"/>
            <person name="Harder C.B."/>
            <person name="Miyauchi S."/>
            <person name="Viragh M."/>
            <person name="Kuo A."/>
            <person name="Thoen E."/>
            <person name="Andreopoulos B."/>
            <person name="Lu D."/>
            <person name="Skrede I."/>
            <person name="Drula E."/>
            <person name="Henrissat B."/>
            <person name="Morin E."/>
            <person name="Kohler A."/>
            <person name="Barry K."/>
            <person name="LaButti K."/>
            <person name="Morin E."/>
            <person name="Salamov A."/>
            <person name="Lipzen A."/>
            <person name="Mereny Z."/>
            <person name="Hegedus B."/>
            <person name="Baldrian P."/>
            <person name="Stursova M."/>
            <person name="Weitz H."/>
            <person name="Taylor A."/>
            <person name="Grigoriev I.V."/>
            <person name="Nagy L.G."/>
            <person name="Martin F."/>
            <person name="Kauserud H."/>
        </authorList>
    </citation>
    <scope>NUCLEOTIDE SEQUENCE</scope>
    <source>
        <strain evidence="2">CBHHK182m</strain>
    </source>
</reference>
<feature type="region of interest" description="Disordered" evidence="1">
    <location>
        <begin position="1"/>
        <end position="41"/>
    </location>
</feature>
<proteinExistence type="predicted"/>
<dbReference type="Proteomes" id="UP001215598">
    <property type="component" value="Unassembled WGS sequence"/>
</dbReference>
<evidence type="ECO:0000256" key="1">
    <source>
        <dbReference type="SAM" id="MobiDB-lite"/>
    </source>
</evidence>
<dbReference type="AlphaFoldDB" id="A0AAD7NXQ4"/>
<evidence type="ECO:0000313" key="3">
    <source>
        <dbReference type="Proteomes" id="UP001215598"/>
    </source>
</evidence>
<accession>A0AAD7NXQ4</accession>
<organism evidence="2 3">
    <name type="scientific">Mycena metata</name>
    <dbReference type="NCBI Taxonomy" id="1033252"/>
    <lineage>
        <taxon>Eukaryota</taxon>
        <taxon>Fungi</taxon>
        <taxon>Dikarya</taxon>
        <taxon>Basidiomycota</taxon>
        <taxon>Agaricomycotina</taxon>
        <taxon>Agaricomycetes</taxon>
        <taxon>Agaricomycetidae</taxon>
        <taxon>Agaricales</taxon>
        <taxon>Marasmiineae</taxon>
        <taxon>Mycenaceae</taxon>
        <taxon>Mycena</taxon>
    </lineage>
</organism>
<evidence type="ECO:0000313" key="2">
    <source>
        <dbReference type="EMBL" id="KAJ7779236.1"/>
    </source>
</evidence>
<name>A0AAD7NXQ4_9AGAR</name>
<gene>
    <name evidence="2" type="ORF">B0H16DRAFT_1502007</name>
</gene>
<comment type="caution">
    <text evidence="2">The sequence shown here is derived from an EMBL/GenBank/DDBJ whole genome shotgun (WGS) entry which is preliminary data.</text>
</comment>
<dbReference type="EMBL" id="JARKIB010000006">
    <property type="protein sequence ID" value="KAJ7779236.1"/>
    <property type="molecule type" value="Genomic_DNA"/>
</dbReference>
<feature type="compositionally biased region" description="Basic residues" evidence="1">
    <location>
        <begin position="1"/>
        <end position="14"/>
    </location>
</feature>